<name>A0A0W8FU78_9ZZZZ</name>
<dbReference type="GO" id="GO:0015658">
    <property type="term" value="F:branched-chain amino acid transmembrane transporter activity"/>
    <property type="evidence" value="ECO:0007669"/>
    <property type="project" value="InterPro"/>
</dbReference>
<dbReference type="GO" id="GO:0005886">
    <property type="term" value="C:plasma membrane"/>
    <property type="evidence" value="ECO:0007669"/>
    <property type="project" value="UniProtKB-SubCell"/>
</dbReference>
<evidence type="ECO:0000256" key="3">
    <source>
        <dbReference type="ARBA" id="ARBA00022692"/>
    </source>
</evidence>
<feature type="transmembrane region" description="Helical" evidence="6">
    <location>
        <begin position="269"/>
        <end position="293"/>
    </location>
</feature>
<evidence type="ECO:0000256" key="2">
    <source>
        <dbReference type="ARBA" id="ARBA00022475"/>
    </source>
</evidence>
<evidence type="ECO:0000313" key="7">
    <source>
        <dbReference type="EMBL" id="KUG24480.1"/>
    </source>
</evidence>
<gene>
    <name evidence="7" type="ORF">ASZ90_005693</name>
</gene>
<feature type="transmembrane region" description="Helical" evidence="6">
    <location>
        <begin position="82"/>
        <end position="101"/>
    </location>
</feature>
<feature type="transmembrane region" description="Helical" evidence="6">
    <location>
        <begin position="33"/>
        <end position="50"/>
    </location>
</feature>
<proteinExistence type="predicted"/>
<organism evidence="7">
    <name type="scientific">hydrocarbon metagenome</name>
    <dbReference type="NCBI Taxonomy" id="938273"/>
    <lineage>
        <taxon>unclassified sequences</taxon>
        <taxon>metagenomes</taxon>
        <taxon>ecological metagenomes</taxon>
    </lineage>
</organism>
<reference evidence="7" key="1">
    <citation type="journal article" date="2015" name="Proc. Natl. Acad. Sci. U.S.A.">
        <title>Networks of energetic and metabolic interactions define dynamics in microbial communities.</title>
        <authorList>
            <person name="Embree M."/>
            <person name="Liu J.K."/>
            <person name="Al-Bassam M.M."/>
            <person name="Zengler K."/>
        </authorList>
    </citation>
    <scope>NUCLEOTIDE SEQUENCE</scope>
</reference>
<feature type="transmembrane region" description="Helical" evidence="6">
    <location>
        <begin position="324"/>
        <end position="345"/>
    </location>
</feature>
<sequence>MQIKKKLSFHPCGNYRETYEQELNIFETDFGRLWMCVFLGVLFFVAPFVLSPYMLYIVNTIGIAAIAAIGLNILIGYTGQISLGHGAFFGVGAYAAAILATRFGVGFYIAIPAAGIITALVGMIFGIPSGRLKGLYLTIATLAGQFIIEYVLIRWESLTKGTMGITLPSPEIFGWQISGDKMFFFLIFISLVCMTWFAVNIIRSKYGRAFIAIRDNDRAAEGMGIPIFKYKLLSFGISSFYAGFAGALWGYYMVSITTEPFNLGLSVEYIAMVIIGGMGNIPGAIFGATFITLLNELLRFVTGILMNVQSIASWGLNMAPLREFVFGLAIVLFILIEPKGLAEIWRIIRSSFRLWPFSY</sequence>
<comment type="subcellular location">
    <subcellularLocation>
        <location evidence="1">Cell membrane</location>
        <topology evidence="1">Multi-pass membrane protein</topology>
    </subcellularLocation>
</comment>
<dbReference type="CDD" id="cd06581">
    <property type="entry name" value="TM_PBP1_LivM_like"/>
    <property type="match status" value="1"/>
</dbReference>
<protein>
    <submittedName>
        <fullName evidence="7">Branched-chain amino acid transport system permease protein livm</fullName>
    </submittedName>
</protein>
<feature type="transmembrane region" description="Helical" evidence="6">
    <location>
        <begin position="134"/>
        <end position="153"/>
    </location>
</feature>
<evidence type="ECO:0000256" key="1">
    <source>
        <dbReference type="ARBA" id="ARBA00004651"/>
    </source>
</evidence>
<keyword evidence="4 6" id="KW-1133">Transmembrane helix</keyword>
<dbReference type="PANTHER" id="PTHR30482:SF5">
    <property type="entry name" value="ABC TRANSPORTER PERMEASE PROTEIN"/>
    <property type="match status" value="1"/>
</dbReference>
<feature type="transmembrane region" description="Helical" evidence="6">
    <location>
        <begin position="56"/>
        <end position="75"/>
    </location>
</feature>
<dbReference type="Pfam" id="PF02653">
    <property type="entry name" value="BPD_transp_2"/>
    <property type="match status" value="1"/>
</dbReference>
<dbReference type="InterPro" id="IPR001851">
    <property type="entry name" value="ABC_transp_permease"/>
</dbReference>
<dbReference type="EMBL" id="LNQE01000845">
    <property type="protein sequence ID" value="KUG24480.1"/>
    <property type="molecule type" value="Genomic_DNA"/>
</dbReference>
<dbReference type="AlphaFoldDB" id="A0A0W8FU78"/>
<evidence type="ECO:0000256" key="5">
    <source>
        <dbReference type="ARBA" id="ARBA00023136"/>
    </source>
</evidence>
<keyword evidence="3 6" id="KW-0812">Transmembrane</keyword>
<dbReference type="InterPro" id="IPR043428">
    <property type="entry name" value="LivM-like"/>
</dbReference>
<dbReference type="PANTHER" id="PTHR30482">
    <property type="entry name" value="HIGH-AFFINITY BRANCHED-CHAIN AMINO ACID TRANSPORT SYSTEM PERMEASE"/>
    <property type="match status" value="1"/>
</dbReference>
<feature type="transmembrane region" description="Helical" evidence="6">
    <location>
        <begin position="107"/>
        <end position="127"/>
    </location>
</feature>
<evidence type="ECO:0000256" key="6">
    <source>
        <dbReference type="SAM" id="Phobius"/>
    </source>
</evidence>
<keyword evidence="5 6" id="KW-0472">Membrane</keyword>
<feature type="transmembrane region" description="Helical" evidence="6">
    <location>
        <begin position="232"/>
        <end position="254"/>
    </location>
</feature>
<feature type="transmembrane region" description="Helical" evidence="6">
    <location>
        <begin position="182"/>
        <end position="202"/>
    </location>
</feature>
<comment type="caution">
    <text evidence="7">The sequence shown here is derived from an EMBL/GenBank/DDBJ whole genome shotgun (WGS) entry which is preliminary data.</text>
</comment>
<evidence type="ECO:0000256" key="4">
    <source>
        <dbReference type="ARBA" id="ARBA00022989"/>
    </source>
</evidence>
<accession>A0A0W8FU78</accession>
<keyword evidence="2" id="KW-1003">Cell membrane</keyword>